<dbReference type="FunCoup" id="A0A0D1BXC9">
    <property type="interactions" value="211"/>
</dbReference>
<feature type="region of interest" description="Disordered" evidence="2">
    <location>
        <begin position="253"/>
        <end position="466"/>
    </location>
</feature>
<dbReference type="Proteomes" id="UP000000561">
    <property type="component" value="Chromosome 18"/>
</dbReference>
<dbReference type="InterPro" id="IPR025761">
    <property type="entry name" value="FFD_box"/>
</dbReference>
<dbReference type="GO" id="GO:0033962">
    <property type="term" value="P:P-body assembly"/>
    <property type="evidence" value="ECO:0000318"/>
    <property type="project" value="GO_Central"/>
</dbReference>
<dbReference type="VEuPathDB" id="FungiDB:UMAG_11794"/>
<feature type="compositionally biased region" description="Polar residues" evidence="2">
    <location>
        <begin position="456"/>
        <end position="466"/>
    </location>
</feature>
<organism evidence="6 7">
    <name type="scientific">Mycosarcoma maydis</name>
    <name type="common">Corn smut fungus</name>
    <name type="synonym">Ustilago maydis</name>
    <dbReference type="NCBI Taxonomy" id="5270"/>
    <lineage>
        <taxon>Eukaryota</taxon>
        <taxon>Fungi</taxon>
        <taxon>Dikarya</taxon>
        <taxon>Basidiomycota</taxon>
        <taxon>Ustilaginomycotina</taxon>
        <taxon>Ustilaginomycetes</taxon>
        <taxon>Ustilaginales</taxon>
        <taxon>Ustilaginaceae</taxon>
        <taxon>Mycosarcoma</taxon>
    </lineage>
</organism>
<dbReference type="InterPro" id="IPR019050">
    <property type="entry name" value="FDF_dom"/>
</dbReference>
<dbReference type="AlphaFoldDB" id="A0A0D1BXC9"/>
<evidence type="ECO:0000256" key="1">
    <source>
        <dbReference type="PROSITE-ProRule" id="PRU00846"/>
    </source>
</evidence>
<dbReference type="CDD" id="cd01736">
    <property type="entry name" value="LSm14_N"/>
    <property type="match status" value="1"/>
</dbReference>
<dbReference type="GeneID" id="23567637"/>
<gene>
    <name evidence="6" type="ORF">UMAG_11794</name>
</gene>
<evidence type="ECO:0000256" key="2">
    <source>
        <dbReference type="SAM" id="MobiDB-lite"/>
    </source>
</evidence>
<proteinExistence type="predicted"/>
<dbReference type="RefSeq" id="XP_011391962.1">
    <property type="nucleotide sequence ID" value="XM_011393660.1"/>
</dbReference>
<dbReference type="GO" id="GO:0000932">
    <property type="term" value="C:P-body"/>
    <property type="evidence" value="ECO:0000318"/>
    <property type="project" value="GO_Central"/>
</dbReference>
<feature type="compositionally biased region" description="Low complexity" evidence="2">
    <location>
        <begin position="228"/>
        <end position="238"/>
    </location>
</feature>
<dbReference type="InterPro" id="IPR025609">
    <property type="entry name" value="Lsm14-like_N"/>
</dbReference>
<feature type="domain" description="FFD box profile" evidence="4">
    <location>
        <begin position="345"/>
        <end position="361"/>
    </location>
</feature>
<feature type="domain" description="DFDF" evidence="3">
    <location>
        <begin position="283"/>
        <end position="319"/>
    </location>
</feature>
<feature type="short sequence motif" description="FFD box" evidence="1">
    <location>
        <begin position="345"/>
        <end position="361"/>
    </location>
</feature>
<feature type="region of interest" description="Disordered" evidence="2">
    <location>
        <begin position="132"/>
        <end position="238"/>
    </location>
</feature>
<feature type="compositionally biased region" description="Pro residues" evidence="2">
    <location>
        <begin position="86"/>
        <end position="95"/>
    </location>
</feature>
<dbReference type="GO" id="GO:0034063">
    <property type="term" value="P:stress granule assembly"/>
    <property type="evidence" value="ECO:0000318"/>
    <property type="project" value="GO_Central"/>
</dbReference>
<feature type="compositionally biased region" description="Low complexity" evidence="2">
    <location>
        <begin position="253"/>
        <end position="263"/>
    </location>
</feature>
<evidence type="ECO:0000259" key="3">
    <source>
        <dbReference type="PROSITE" id="PS51512"/>
    </source>
</evidence>
<feature type="region of interest" description="Disordered" evidence="2">
    <location>
        <begin position="79"/>
        <end position="100"/>
    </location>
</feature>
<dbReference type="STRING" id="237631.A0A0D1BXC9"/>
<dbReference type="EMBL" id="CM003157">
    <property type="protein sequence ID" value="KIS66567.1"/>
    <property type="molecule type" value="Genomic_DNA"/>
</dbReference>
<feature type="domain" description="Sm" evidence="5">
    <location>
        <begin position="1"/>
        <end position="85"/>
    </location>
</feature>
<feature type="compositionally biased region" description="Low complexity" evidence="2">
    <location>
        <begin position="420"/>
        <end position="430"/>
    </location>
</feature>
<dbReference type="GO" id="GO:0003729">
    <property type="term" value="F:mRNA binding"/>
    <property type="evidence" value="ECO:0000318"/>
    <property type="project" value="GO_Central"/>
</dbReference>
<feature type="compositionally biased region" description="Polar residues" evidence="2">
    <location>
        <begin position="201"/>
        <end position="211"/>
    </location>
</feature>
<dbReference type="eggNOG" id="KOG1073">
    <property type="taxonomic scope" value="Eukaryota"/>
</dbReference>
<dbReference type="InterPro" id="IPR025762">
    <property type="entry name" value="DFDF"/>
</dbReference>
<protein>
    <submittedName>
        <fullName evidence="6">Uncharacterized protein</fullName>
    </submittedName>
</protein>
<dbReference type="SMART" id="SM01199">
    <property type="entry name" value="FDF"/>
    <property type="match status" value="1"/>
</dbReference>
<dbReference type="InterPro" id="IPR010920">
    <property type="entry name" value="LSM_dom_sf"/>
</dbReference>
<dbReference type="SUPFAM" id="SSF50182">
    <property type="entry name" value="Sm-like ribonucleoproteins"/>
    <property type="match status" value="1"/>
</dbReference>
<dbReference type="SMART" id="SM01271">
    <property type="entry name" value="LSM14"/>
    <property type="match status" value="1"/>
</dbReference>
<dbReference type="KEGG" id="uma:UMAG_11794"/>
<feature type="compositionally biased region" description="Gly residues" evidence="2">
    <location>
        <begin position="389"/>
        <end position="398"/>
    </location>
</feature>
<dbReference type="Pfam" id="PF12701">
    <property type="entry name" value="LSM14"/>
    <property type="match status" value="1"/>
</dbReference>
<feature type="compositionally biased region" description="Basic and acidic residues" evidence="2">
    <location>
        <begin position="275"/>
        <end position="285"/>
    </location>
</feature>
<dbReference type="Pfam" id="PF09532">
    <property type="entry name" value="FDF"/>
    <property type="match status" value="1"/>
</dbReference>
<evidence type="ECO:0000259" key="5">
    <source>
        <dbReference type="PROSITE" id="PS52002"/>
    </source>
</evidence>
<feature type="compositionally biased region" description="Basic and acidic residues" evidence="2">
    <location>
        <begin position="360"/>
        <end position="370"/>
    </location>
</feature>
<sequence>MATAEYIGALISLVSKSDIRYQGLLASINPNEATIALERVRSWGTEGRRSAQGKSQEEIPPSDHVYDYIMFRAADVKDLKIDDPNPPKQQRPAPQPVLNDPAILNSSAQQLSGYVPPTGMYGMPPPPHFGAVPLAGAPGFNGPPPPQFNSAPGARPQQPSATVPPNNEAASIAPAPAPAPAPETAPTKSASASASPAAPSQPVTSNDQSSADKVLEEMSKLSVSKPGSSQQQAAASPSLLAPAVHGLPAIPHAAAAAANAAAQAERRTNHAARGGAREHRVHREVSGPSMPNREFDFESANAKFQKHKQAGTGGGEQDESTPSNSHVAGGLLDSIPPATGESGANFYDKKSGFFDNISSEIKERYERNDQPRGGQSYETSNGSFDTRGGRGAGGGRGASGRARANRAAEEIKNMQTFGDTGASTTPGATRARGRGSRAGFRGARGRGAPRGGAPNAYSNTAPMRIA</sequence>
<evidence type="ECO:0000313" key="6">
    <source>
        <dbReference type="EMBL" id="KIS66567.1"/>
    </source>
</evidence>
<dbReference type="Gene3D" id="2.30.30.100">
    <property type="match status" value="1"/>
</dbReference>
<dbReference type="PANTHER" id="PTHR13586:SF0">
    <property type="entry name" value="TRAILER HITCH, ISOFORM H"/>
    <property type="match status" value="1"/>
</dbReference>
<feature type="compositionally biased region" description="Low complexity" evidence="2">
    <location>
        <begin position="184"/>
        <end position="200"/>
    </location>
</feature>
<evidence type="ECO:0000259" key="4">
    <source>
        <dbReference type="PROSITE" id="PS51513"/>
    </source>
</evidence>
<accession>A0A0D1BXC9</accession>
<reference evidence="6 7" key="1">
    <citation type="journal article" date="2006" name="Nature">
        <title>Insights from the genome of the biotrophic fungal plant pathogen Ustilago maydis.</title>
        <authorList>
            <person name="Kamper J."/>
            <person name="Kahmann R."/>
            <person name="Bolker M."/>
            <person name="Ma L.J."/>
            <person name="Brefort T."/>
            <person name="Saville B.J."/>
            <person name="Banuett F."/>
            <person name="Kronstad J.W."/>
            <person name="Gold S.E."/>
            <person name="Muller O."/>
            <person name="Perlin M.H."/>
            <person name="Wosten H.A."/>
            <person name="de Vries R."/>
            <person name="Ruiz-Herrera J."/>
            <person name="Reynaga-Pena C.G."/>
            <person name="Snetselaar K."/>
            <person name="McCann M."/>
            <person name="Perez-Martin J."/>
            <person name="Feldbrugge M."/>
            <person name="Basse C.W."/>
            <person name="Steinberg G."/>
            <person name="Ibeas J.I."/>
            <person name="Holloman W."/>
            <person name="Guzman P."/>
            <person name="Farman M."/>
            <person name="Stajich J.E."/>
            <person name="Sentandreu R."/>
            <person name="Gonzalez-Prieto J.M."/>
            <person name="Kennell J.C."/>
            <person name="Molina L."/>
            <person name="Schirawski J."/>
            <person name="Mendoza-Mendoza A."/>
            <person name="Greilinger D."/>
            <person name="Munch K."/>
            <person name="Rossel N."/>
            <person name="Scherer M."/>
            <person name="Vranes M."/>
            <person name="Ladendorf O."/>
            <person name="Vincon V."/>
            <person name="Fuchs U."/>
            <person name="Sandrock B."/>
            <person name="Meng S."/>
            <person name="Ho E.C."/>
            <person name="Cahill M.J."/>
            <person name="Boyce K.J."/>
            <person name="Klose J."/>
            <person name="Klosterman S.J."/>
            <person name="Deelstra H.J."/>
            <person name="Ortiz-Castellanos L."/>
            <person name="Li W."/>
            <person name="Sanchez-Alonso P."/>
            <person name="Schreier P.H."/>
            <person name="Hauser-Hahn I."/>
            <person name="Vaupel M."/>
            <person name="Koopmann E."/>
            <person name="Friedrich G."/>
            <person name="Voss H."/>
            <person name="Schluter T."/>
            <person name="Margolis J."/>
            <person name="Platt D."/>
            <person name="Swimmer C."/>
            <person name="Gnirke A."/>
            <person name="Chen F."/>
            <person name="Vysotskaia V."/>
            <person name="Mannhaupt G."/>
            <person name="Guldener U."/>
            <person name="Munsterkotter M."/>
            <person name="Haase D."/>
            <person name="Oesterheld M."/>
            <person name="Mewes H.W."/>
            <person name="Mauceli E.W."/>
            <person name="DeCaprio D."/>
            <person name="Wade C.M."/>
            <person name="Butler J."/>
            <person name="Young S."/>
            <person name="Jaffe D.B."/>
            <person name="Calvo S."/>
            <person name="Nusbaum C."/>
            <person name="Galagan J."/>
            <person name="Birren B.W."/>
        </authorList>
    </citation>
    <scope>NUCLEOTIDE SEQUENCE [LARGE SCALE GENOMIC DNA]</scope>
    <source>
        <strain evidence="7">DSM 14603 / FGSC 9021 / UM521</strain>
    </source>
</reference>
<dbReference type="PANTHER" id="PTHR13586">
    <property type="entry name" value="SCD6 PROTEIN-RELATED"/>
    <property type="match status" value="1"/>
</dbReference>
<dbReference type="InParanoid" id="A0A0D1BXC9"/>
<dbReference type="PROSITE" id="PS51513">
    <property type="entry name" value="FFD"/>
    <property type="match status" value="1"/>
</dbReference>
<dbReference type="OrthoDB" id="21539at2759"/>
<name>A0A0D1BXC9_MYCMD</name>
<keyword evidence="7" id="KW-1185">Reference proteome</keyword>
<dbReference type="InterPro" id="IPR047575">
    <property type="entry name" value="Sm"/>
</dbReference>
<dbReference type="PROSITE" id="PS52002">
    <property type="entry name" value="SM"/>
    <property type="match status" value="1"/>
</dbReference>
<dbReference type="PROSITE" id="PS51512">
    <property type="entry name" value="DFDF"/>
    <property type="match status" value="1"/>
</dbReference>
<evidence type="ECO:0000313" key="7">
    <source>
        <dbReference type="Proteomes" id="UP000000561"/>
    </source>
</evidence>
<feature type="compositionally biased region" description="Low complexity" evidence="2">
    <location>
        <begin position="164"/>
        <end position="174"/>
    </location>
</feature>